<dbReference type="InterPro" id="IPR007460">
    <property type="entry name" value="BrnT_toxin"/>
</dbReference>
<proteinExistence type="predicted"/>
<dbReference type="EMBL" id="FZMP01000024">
    <property type="protein sequence ID" value="SNQ59436.1"/>
    <property type="molecule type" value="Genomic_DNA"/>
</dbReference>
<keyword evidence="2" id="KW-1185">Reference proteome</keyword>
<dbReference type="Proteomes" id="UP000218615">
    <property type="component" value="Unassembled WGS sequence"/>
</dbReference>
<gene>
    <name evidence="1" type="ORF">MNV_120003</name>
</gene>
<dbReference type="AlphaFoldDB" id="A0A284VJH0"/>
<evidence type="ECO:0000313" key="1">
    <source>
        <dbReference type="EMBL" id="SNQ59436.1"/>
    </source>
</evidence>
<evidence type="ECO:0000313" key="2">
    <source>
        <dbReference type="Proteomes" id="UP000218615"/>
    </source>
</evidence>
<dbReference type="Pfam" id="PF04365">
    <property type="entry name" value="BrnT_toxin"/>
    <property type="match status" value="1"/>
</dbReference>
<accession>A0A284VJH0</accession>
<sequence length="94" mass="11359">MKIIGFIWHEKIIEKLEQKHNVQQYEVREVFENNPKFRYVEKGLQPDENVYAAFGRAISGRYLIIFFIYKTDKQALVVSARDMTRAERKKYEEK</sequence>
<organism evidence="1 2">
    <name type="scientific">Candidatus Methanoperedens nitratireducens</name>
    <dbReference type="NCBI Taxonomy" id="1392998"/>
    <lineage>
        <taxon>Archaea</taxon>
        <taxon>Methanobacteriati</taxon>
        <taxon>Methanobacteriota</taxon>
        <taxon>Stenosarchaea group</taxon>
        <taxon>Methanomicrobia</taxon>
        <taxon>Methanosarcinales</taxon>
        <taxon>ANME-2 cluster</taxon>
        <taxon>Candidatus Methanoperedentaceae</taxon>
        <taxon>Candidatus Methanoperedens</taxon>
    </lineage>
</organism>
<dbReference type="RefSeq" id="WP_096203811.1">
    <property type="nucleotide sequence ID" value="NZ_FZMP01000024.1"/>
</dbReference>
<evidence type="ECO:0008006" key="3">
    <source>
        <dbReference type="Google" id="ProtNLM"/>
    </source>
</evidence>
<dbReference type="InterPro" id="IPR038573">
    <property type="entry name" value="BrnT_sf"/>
</dbReference>
<name>A0A284VJH0_9EURY</name>
<dbReference type="Gene3D" id="3.10.450.530">
    <property type="entry name" value="Ribonuclease toxin, BrnT, of type II toxin-antitoxin system"/>
    <property type="match status" value="1"/>
</dbReference>
<dbReference type="OrthoDB" id="146192at2157"/>
<reference evidence="2" key="1">
    <citation type="submission" date="2017-06" db="EMBL/GenBank/DDBJ databases">
        <authorList>
            <person name="Cremers G."/>
        </authorList>
    </citation>
    <scope>NUCLEOTIDE SEQUENCE [LARGE SCALE GENOMIC DNA]</scope>
</reference>
<protein>
    <recommendedName>
        <fullName evidence="3">BrnT family toxin</fullName>
    </recommendedName>
</protein>